<evidence type="ECO:0000256" key="1">
    <source>
        <dbReference type="SAM" id="MobiDB-lite"/>
    </source>
</evidence>
<reference evidence="2" key="1">
    <citation type="submission" date="2021-03" db="EMBL/GenBank/DDBJ databases">
        <title>Comparative genomics and phylogenomic investigation of the class Geoglossomycetes provide insights into ecological specialization and systematics.</title>
        <authorList>
            <person name="Melie T."/>
            <person name="Pirro S."/>
            <person name="Miller A.N."/>
            <person name="Quandt A."/>
        </authorList>
    </citation>
    <scope>NUCLEOTIDE SEQUENCE</scope>
    <source>
        <strain evidence="2">CAQ_001_2017</strain>
    </source>
</reference>
<dbReference type="Proteomes" id="UP000750711">
    <property type="component" value="Unassembled WGS sequence"/>
</dbReference>
<protein>
    <submittedName>
        <fullName evidence="2">Uncharacterized protein</fullName>
    </submittedName>
</protein>
<evidence type="ECO:0000313" key="2">
    <source>
        <dbReference type="EMBL" id="KAH0565937.1"/>
    </source>
</evidence>
<evidence type="ECO:0000313" key="3">
    <source>
        <dbReference type="Proteomes" id="UP000750711"/>
    </source>
</evidence>
<sequence>MEKKDEITAGVREEAKTAQPSEPAPENVSDLEEENLDDLDDMLDEFSTAKIDEQEKAPLSSGPGRPPDALFPTANDDFAKELQKGMEDLLDKLGTSVGTTILSRIWTGS</sequence>
<comment type="caution">
    <text evidence="2">The sequence shown here is derived from an EMBL/GenBank/DDBJ whole genome shotgun (WGS) entry which is preliminary data.</text>
</comment>
<dbReference type="AlphaFoldDB" id="A0A9P8RTS0"/>
<dbReference type="EMBL" id="JAGHQM010000048">
    <property type="protein sequence ID" value="KAH0565937.1"/>
    <property type="molecule type" value="Genomic_DNA"/>
</dbReference>
<feature type="compositionally biased region" description="Basic and acidic residues" evidence="1">
    <location>
        <begin position="1"/>
        <end position="16"/>
    </location>
</feature>
<gene>
    <name evidence="2" type="ORF">GP486_000658</name>
</gene>
<feature type="region of interest" description="Disordered" evidence="1">
    <location>
        <begin position="49"/>
        <end position="73"/>
    </location>
</feature>
<name>A0A9P8RTS0_9PEZI</name>
<organism evidence="2 3">
    <name type="scientific">Trichoglossum hirsutum</name>
    <dbReference type="NCBI Taxonomy" id="265104"/>
    <lineage>
        <taxon>Eukaryota</taxon>
        <taxon>Fungi</taxon>
        <taxon>Dikarya</taxon>
        <taxon>Ascomycota</taxon>
        <taxon>Pezizomycotina</taxon>
        <taxon>Geoglossomycetes</taxon>
        <taxon>Geoglossales</taxon>
        <taxon>Geoglossaceae</taxon>
        <taxon>Trichoglossum</taxon>
    </lineage>
</organism>
<feature type="region of interest" description="Disordered" evidence="1">
    <location>
        <begin position="1"/>
        <end position="31"/>
    </location>
</feature>
<proteinExistence type="predicted"/>
<keyword evidence="3" id="KW-1185">Reference proteome</keyword>
<accession>A0A9P8RTS0</accession>